<dbReference type="EMBL" id="JACHWY010000001">
    <property type="protein sequence ID" value="MBB3047413.1"/>
    <property type="molecule type" value="Genomic_DNA"/>
</dbReference>
<dbReference type="PRINTS" id="PR00368">
    <property type="entry name" value="FADPNR"/>
</dbReference>
<dbReference type="SUPFAM" id="SSF51905">
    <property type="entry name" value="FAD/NAD(P)-binding domain"/>
    <property type="match status" value="2"/>
</dbReference>
<dbReference type="PANTHER" id="PTHR42877">
    <property type="entry name" value="L-ORNITHINE N(5)-MONOOXYGENASE-RELATED"/>
    <property type="match status" value="1"/>
</dbReference>
<dbReference type="InterPro" id="IPR020946">
    <property type="entry name" value="Flavin_mOase-like"/>
</dbReference>
<dbReference type="GO" id="GO:0004499">
    <property type="term" value="F:N,N-dimethylaniline monooxygenase activity"/>
    <property type="evidence" value="ECO:0007669"/>
    <property type="project" value="InterPro"/>
</dbReference>
<keyword evidence="3" id="KW-0560">Oxidoreductase</keyword>
<comment type="caution">
    <text evidence="4">The sequence shown here is derived from an EMBL/GenBank/DDBJ whole genome shotgun (WGS) entry which is preliminary data.</text>
</comment>
<dbReference type="GO" id="GO:0050661">
    <property type="term" value="F:NADP binding"/>
    <property type="evidence" value="ECO:0007669"/>
    <property type="project" value="InterPro"/>
</dbReference>
<organism evidence="4 5">
    <name type="scientific">Litorivivens lipolytica</name>
    <dbReference type="NCBI Taxonomy" id="1524264"/>
    <lineage>
        <taxon>Bacteria</taxon>
        <taxon>Pseudomonadati</taxon>
        <taxon>Pseudomonadota</taxon>
        <taxon>Gammaproteobacteria</taxon>
        <taxon>Litorivivens</taxon>
    </lineage>
</organism>
<evidence type="ECO:0000256" key="3">
    <source>
        <dbReference type="ARBA" id="ARBA00023002"/>
    </source>
</evidence>
<protein>
    <submittedName>
        <fullName evidence="4">Cation diffusion facilitator CzcD-associated flavoprotein CzcO</fullName>
    </submittedName>
</protein>
<dbReference type="Gene3D" id="3.50.50.60">
    <property type="entry name" value="FAD/NAD(P)-binding domain"/>
    <property type="match status" value="2"/>
</dbReference>
<evidence type="ECO:0000313" key="4">
    <source>
        <dbReference type="EMBL" id="MBB3047413.1"/>
    </source>
</evidence>
<sequence>MSATESQRELRFVVMGAGMAGILAAIKLREAGHGEVAVYEKADRIGGTWRENTYPGLTCDVPSHSYTYSFEPNPDWSRYLPPGAEIQDYFERTTRKYGIDKLIRFNEEIISCEYRNGRWQIETKSGLRDEADVVIAATGVLHVPRYPDIDGIEDFEGAIFHTSRWDHSVPLDDRRIGVIGTGSTGVQIVSALSKRVKKLVHFQRTPQWIMPVENPEFSEEQKAAFRNDPELLKYMQNEPEYLANVERFTNAIVEPESPAMEEIETIVRDYLENSIRDPELREKLRPSYRAACKRLIYSPDFYEAVQRPSVEVELGAIERIEAKGVRLKDGTLHELDVIALATGFKADQFMRPMNVVGRNGVELNEVWADTPRAYLSISIPEFPNLFMLNGPNGPVGNFSLIDIAEHQWHYIEQLIAKLESGECAEVCATQSALDAFDKARLEAAKKTIFGSGCQSWYLDANGVPATWPWTQKKFYEAMAEPDFSAFELVSLEEENAGA</sequence>
<accession>A0A7W4W5D7</accession>
<keyword evidence="1" id="KW-0285">Flavoprotein</keyword>
<evidence type="ECO:0000256" key="1">
    <source>
        <dbReference type="ARBA" id="ARBA00022630"/>
    </source>
</evidence>
<dbReference type="Pfam" id="PF00743">
    <property type="entry name" value="FMO-like"/>
    <property type="match status" value="1"/>
</dbReference>
<proteinExistence type="predicted"/>
<keyword evidence="2" id="KW-0274">FAD</keyword>
<dbReference type="RefSeq" id="WP_183410036.1">
    <property type="nucleotide sequence ID" value="NZ_JACHWY010000001.1"/>
</dbReference>
<dbReference type="AlphaFoldDB" id="A0A7W4W5D7"/>
<dbReference type="PANTHER" id="PTHR42877:SF4">
    <property type="entry name" value="FAD_NAD(P)-BINDING DOMAIN-CONTAINING PROTEIN-RELATED"/>
    <property type="match status" value="1"/>
</dbReference>
<evidence type="ECO:0000256" key="2">
    <source>
        <dbReference type="ARBA" id="ARBA00022827"/>
    </source>
</evidence>
<dbReference type="GO" id="GO:0050660">
    <property type="term" value="F:flavin adenine dinucleotide binding"/>
    <property type="evidence" value="ECO:0007669"/>
    <property type="project" value="InterPro"/>
</dbReference>
<reference evidence="4 5" key="1">
    <citation type="submission" date="2020-08" db="EMBL/GenBank/DDBJ databases">
        <title>Genomic Encyclopedia of Type Strains, Phase III (KMG-III): the genomes of soil and plant-associated and newly described type strains.</title>
        <authorList>
            <person name="Whitman W."/>
        </authorList>
    </citation>
    <scope>NUCLEOTIDE SEQUENCE [LARGE SCALE GENOMIC DNA]</scope>
    <source>
        <strain evidence="4 5">CECT 8654</strain>
    </source>
</reference>
<keyword evidence="5" id="KW-1185">Reference proteome</keyword>
<dbReference type="Proteomes" id="UP000537130">
    <property type="component" value="Unassembled WGS sequence"/>
</dbReference>
<gene>
    <name evidence="4" type="ORF">FHR99_001649</name>
</gene>
<dbReference type="InterPro" id="IPR051209">
    <property type="entry name" value="FAD-bind_Monooxygenase_sf"/>
</dbReference>
<dbReference type="PRINTS" id="PR00411">
    <property type="entry name" value="PNDRDTASEI"/>
</dbReference>
<dbReference type="InterPro" id="IPR036188">
    <property type="entry name" value="FAD/NAD-bd_sf"/>
</dbReference>
<evidence type="ECO:0000313" key="5">
    <source>
        <dbReference type="Proteomes" id="UP000537130"/>
    </source>
</evidence>
<name>A0A7W4W5D7_9GAMM</name>